<dbReference type="Proteomes" id="UP000466472">
    <property type="component" value="Unassembled WGS sequence"/>
</dbReference>
<dbReference type="Proteomes" id="UP000638311">
    <property type="component" value="Unassembled WGS sequence"/>
</dbReference>
<name>A0A6A2SHX0_BIFLN</name>
<dbReference type="RefSeq" id="WP_165500092.1">
    <property type="nucleotide sequence ID" value="NZ_JASWIQ010000019.1"/>
</dbReference>
<reference evidence="2 3" key="1">
    <citation type="journal article" date="2019" name="Nat. Med.">
        <title>A library of human gut bacterial isolates paired with longitudinal multiomics data enables mechanistic microbiome research.</title>
        <authorList>
            <person name="Poyet M."/>
            <person name="Groussin M."/>
            <person name="Gibbons S.M."/>
            <person name="Avila-Pacheco J."/>
            <person name="Jiang X."/>
            <person name="Kearney S.M."/>
            <person name="Perrotta A.R."/>
            <person name="Berdy B."/>
            <person name="Zhao S."/>
            <person name="Lieberman T.D."/>
            <person name="Swanson P.K."/>
            <person name="Smith M."/>
            <person name="Roesemann S."/>
            <person name="Alexander J.E."/>
            <person name="Rich S.A."/>
            <person name="Livny J."/>
            <person name="Vlamakis H."/>
            <person name="Clish C."/>
            <person name="Bullock K."/>
            <person name="Deik A."/>
            <person name="Scott J."/>
            <person name="Pierce K.A."/>
            <person name="Xavier R.J."/>
            <person name="Alm E.J."/>
        </authorList>
    </citation>
    <scope>NUCLEOTIDE SEQUENCE</scope>
    <source>
        <strain evidence="1 3">BIOML-A395</strain>
        <strain evidence="2">BIOML-A409</strain>
    </source>
</reference>
<evidence type="ECO:0000313" key="3">
    <source>
        <dbReference type="Proteomes" id="UP000466472"/>
    </source>
</evidence>
<dbReference type="EMBL" id="WXDR01000026">
    <property type="protein sequence ID" value="MZU09177.1"/>
    <property type="molecule type" value="Genomic_DNA"/>
</dbReference>
<evidence type="ECO:0000313" key="2">
    <source>
        <dbReference type="EMBL" id="MZU09177.1"/>
    </source>
</evidence>
<evidence type="ECO:0000313" key="1">
    <source>
        <dbReference type="EMBL" id="MZR89560.1"/>
    </source>
</evidence>
<protein>
    <recommendedName>
        <fullName evidence="5">PIN domain-containing protein</fullName>
    </recommendedName>
</protein>
<dbReference type="AlphaFoldDB" id="A0A6A2SHX0"/>
<evidence type="ECO:0008006" key="5">
    <source>
        <dbReference type="Google" id="ProtNLM"/>
    </source>
</evidence>
<gene>
    <name evidence="1" type="ORF">GT999_09920</name>
    <name evidence="2" type="ORF">GUA24_09305</name>
</gene>
<accession>A0A6A2SHX0</accession>
<dbReference type="EMBL" id="WXEF01000040">
    <property type="protein sequence ID" value="MZR89560.1"/>
    <property type="molecule type" value="Genomic_DNA"/>
</dbReference>
<proteinExistence type="predicted"/>
<organism evidence="2 4">
    <name type="scientific">Bifidobacterium longum</name>
    <dbReference type="NCBI Taxonomy" id="216816"/>
    <lineage>
        <taxon>Bacteria</taxon>
        <taxon>Bacillati</taxon>
        <taxon>Actinomycetota</taxon>
        <taxon>Actinomycetes</taxon>
        <taxon>Bifidobacteriales</taxon>
        <taxon>Bifidobacteriaceae</taxon>
        <taxon>Bifidobacterium</taxon>
    </lineage>
</organism>
<comment type="caution">
    <text evidence="2">The sequence shown here is derived from an EMBL/GenBank/DDBJ whole genome shotgun (WGS) entry which is preliminary data.</text>
</comment>
<sequence>MAQGLTVVFDCNIYVTAAQAIGYSGSLADLEHIAPTLPFYRRKRAESLLWALKGGAGPVKFHVGWSNHIWKTVQHVLQHKYRWEIDDAVRFTDCVQMDLIDGTDGYVVDPVAEGFIRMDDHEDSSVYETARVLTDHPPVLLVADDMSFIQKVAYYHDHPQGATALITASTSRDFCTFCESLQATQSCC</sequence>
<evidence type="ECO:0000313" key="4">
    <source>
        <dbReference type="Proteomes" id="UP000638311"/>
    </source>
</evidence>